<dbReference type="PANTHER" id="PTHR34414">
    <property type="entry name" value="HET DOMAIN-CONTAINING PROTEIN-RELATED"/>
    <property type="match status" value="1"/>
</dbReference>
<organism evidence="2 3">
    <name type="scientific">Phialophora macrospora</name>
    <dbReference type="NCBI Taxonomy" id="1851006"/>
    <lineage>
        <taxon>Eukaryota</taxon>
        <taxon>Fungi</taxon>
        <taxon>Dikarya</taxon>
        <taxon>Ascomycota</taxon>
        <taxon>Pezizomycotina</taxon>
        <taxon>Eurotiomycetes</taxon>
        <taxon>Chaetothyriomycetidae</taxon>
        <taxon>Chaetothyriales</taxon>
        <taxon>Herpotrichiellaceae</taxon>
        <taxon>Phialophora</taxon>
    </lineage>
</organism>
<evidence type="ECO:0000313" key="3">
    <source>
        <dbReference type="Proteomes" id="UP000054266"/>
    </source>
</evidence>
<feature type="transmembrane region" description="Helical" evidence="1">
    <location>
        <begin position="263"/>
        <end position="286"/>
    </location>
</feature>
<dbReference type="InterPro" id="IPR046536">
    <property type="entry name" value="DUF6601"/>
</dbReference>
<accession>A0A0D2FT88</accession>
<keyword evidence="1" id="KW-1133">Transmembrane helix</keyword>
<name>A0A0D2FT88_9EURO</name>
<keyword evidence="3" id="KW-1185">Reference proteome</keyword>
<proteinExistence type="predicted"/>
<evidence type="ECO:0000256" key="1">
    <source>
        <dbReference type="SAM" id="Phobius"/>
    </source>
</evidence>
<evidence type="ECO:0000313" key="2">
    <source>
        <dbReference type="EMBL" id="KIW71598.1"/>
    </source>
</evidence>
<dbReference type="HOGENOM" id="CLU_043687_1_1_1"/>
<dbReference type="Proteomes" id="UP000054266">
    <property type="component" value="Unassembled WGS sequence"/>
</dbReference>
<dbReference type="PANTHER" id="PTHR34414:SF1">
    <property type="entry name" value="SUBTILISIN-LIKE SERINE PROTEASE"/>
    <property type="match status" value="1"/>
</dbReference>
<keyword evidence="1" id="KW-0472">Membrane</keyword>
<dbReference type="EMBL" id="KN846957">
    <property type="protein sequence ID" value="KIW71598.1"/>
    <property type="molecule type" value="Genomic_DNA"/>
</dbReference>
<keyword evidence="1" id="KW-0812">Transmembrane</keyword>
<protein>
    <submittedName>
        <fullName evidence="2">Uncharacterized protein</fullName>
    </submittedName>
</protein>
<sequence length="348" mass="39355">MAKASSSVNKVLSGTLSHLPFDSALSLEKSLTYVPATTGQMPPRLEPAEARLPGHPAIRLRVSETGTLFDFLRRELCTPDLDRMSPYLGLVAKQSSAHVTPLHAQLVRGRSVVLCENPELHLLWIHERIFIKPLPPYMLSCAFWRFYLVDDASGAEPTNRAAVLAAAIGFMRTYCLLIQYESDFRLAKTAGLLPEVAEDFTRFIDFISVFATMDDSTVSGRYHFGELRLGRLNFWARIFLRRWHLHKIHWAYSTYFAQFYGPLLFAFGVLSLFLSAMQVIFAAALPSSWEVFSSVARVFSVLVLIFLLTVCALLMALFMSMALREIFHASRDFFQNRARKRKTTQGAA</sequence>
<gene>
    <name evidence="2" type="ORF">PV04_03742</name>
</gene>
<reference evidence="2 3" key="1">
    <citation type="submission" date="2015-01" db="EMBL/GenBank/DDBJ databases">
        <title>The Genome Sequence of Capronia semiimmersa CBS27337.</title>
        <authorList>
            <consortium name="The Broad Institute Genomics Platform"/>
            <person name="Cuomo C."/>
            <person name="de Hoog S."/>
            <person name="Gorbushina A."/>
            <person name="Stielow B."/>
            <person name="Teixiera M."/>
            <person name="Abouelleil A."/>
            <person name="Chapman S.B."/>
            <person name="Priest M."/>
            <person name="Young S.K."/>
            <person name="Wortman J."/>
            <person name="Nusbaum C."/>
            <person name="Birren B."/>
        </authorList>
    </citation>
    <scope>NUCLEOTIDE SEQUENCE [LARGE SCALE GENOMIC DNA]</scope>
    <source>
        <strain evidence="2 3">CBS 27337</strain>
    </source>
</reference>
<dbReference type="STRING" id="5601.A0A0D2FT88"/>
<feature type="transmembrane region" description="Helical" evidence="1">
    <location>
        <begin position="298"/>
        <end position="323"/>
    </location>
</feature>
<dbReference type="AlphaFoldDB" id="A0A0D2FT88"/>
<dbReference type="Pfam" id="PF20246">
    <property type="entry name" value="DUF6601"/>
    <property type="match status" value="1"/>
</dbReference>